<gene>
    <name evidence="12" type="ORF">MM415A00143_0082</name>
    <name evidence="10" type="ORF">MM415B03167_0003</name>
    <name evidence="9" type="ORF">TM448A01857_0003</name>
    <name evidence="11" type="ORF">TM448B01857_0012</name>
</gene>
<evidence type="ECO:0000256" key="4">
    <source>
        <dbReference type="ARBA" id="ARBA00022801"/>
    </source>
</evidence>
<dbReference type="EMBL" id="MT144835">
    <property type="protein sequence ID" value="QJI00192.1"/>
    <property type="molecule type" value="Genomic_DNA"/>
</dbReference>
<dbReference type="GO" id="GO:0003697">
    <property type="term" value="F:single-stranded DNA binding"/>
    <property type="evidence" value="ECO:0007669"/>
    <property type="project" value="TreeGrafter"/>
</dbReference>
<organism evidence="9">
    <name type="scientific">viral metagenome</name>
    <dbReference type="NCBI Taxonomy" id="1070528"/>
    <lineage>
        <taxon>unclassified sequences</taxon>
        <taxon>metagenomes</taxon>
        <taxon>organismal metagenomes</taxon>
    </lineage>
</organism>
<dbReference type="InterPro" id="IPR010994">
    <property type="entry name" value="RuvA_2-like"/>
</dbReference>
<dbReference type="InterPro" id="IPR006166">
    <property type="entry name" value="ERCC4_domain"/>
</dbReference>
<evidence type="ECO:0000256" key="3">
    <source>
        <dbReference type="ARBA" id="ARBA00022763"/>
    </source>
</evidence>
<dbReference type="GO" id="GO:0000110">
    <property type="term" value="C:nucleotide-excision repair factor 1 complex"/>
    <property type="evidence" value="ECO:0007669"/>
    <property type="project" value="TreeGrafter"/>
</dbReference>
<keyword evidence="3" id="KW-0227">DNA damage</keyword>
<evidence type="ECO:0000313" key="11">
    <source>
        <dbReference type="EMBL" id="QJI00192.1"/>
    </source>
</evidence>
<dbReference type="PANTHER" id="PTHR10150">
    <property type="entry name" value="DNA REPAIR ENDONUCLEASE XPF"/>
    <property type="match status" value="1"/>
</dbReference>
<keyword evidence="4" id="KW-0378">Hydrolase</keyword>
<dbReference type="EMBL" id="MT142642">
    <property type="protein sequence ID" value="QJA86546.1"/>
    <property type="molecule type" value="Genomic_DNA"/>
</dbReference>
<evidence type="ECO:0000256" key="6">
    <source>
        <dbReference type="ARBA" id="ARBA00023204"/>
    </source>
</evidence>
<dbReference type="GO" id="GO:1901255">
    <property type="term" value="P:nucleotide-excision repair involved in interstrand cross-link repair"/>
    <property type="evidence" value="ECO:0007669"/>
    <property type="project" value="TreeGrafter"/>
</dbReference>
<dbReference type="GO" id="GO:0003684">
    <property type="term" value="F:damaged DNA binding"/>
    <property type="evidence" value="ECO:0007669"/>
    <property type="project" value="TreeGrafter"/>
</dbReference>
<dbReference type="EMBL" id="MT144211">
    <property type="protein sequence ID" value="QJA50684.1"/>
    <property type="molecule type" value="Genomic_DNA"/>
</dbReference>
<keyword evidence="6" id="KW-0234">DNA repair</keyword>
<feature type="domain" description="Helix-hairpin-helix DNA-binding motif class 1" evidence="7">
    <location>
        <begin position="161"/>
        <end position="180"/>
    </location>
</feature>
<evidence type="ECO:0000256" key="1">
    <source>
        <dbReference type="ARBA" id="ARBA00022722"/>
    </source>
</evidence>
<dbReference type="CDD" id="cd20075">
    <property type="entry name" value="XPF_nuclease_XPF_arch"/>
    <property type="match status" value="1"/>
</dbReference>
<evidence type="ECO:0000256" key="2">
    <source>
        <dbReference type="ARBA" id="ARBA00022759"/>
    </source>
</evidence>
<feature type="domain" description="Helix-hairpin-helix DNA-binding motif class 1" evidence="7">
    <location>
        <begin position="193"/>
        <end position="212"/>
    </location>
</feature>
<dbReference type="SMART" id="SM00278">
    <property type="entry name" value="HhH1"/>
    <property type="match status" value="2"/>
</dbReference>
<keyword evidence="1" id="KW-0540">Nuclease</keyword>
<proteinExistence type="predicted"/>
<sequence>MSDQQIKVIVDSREMRSPVPKALDRLGADLTFETMEVGDYVVSDRCAFERKAIDDFMSSWLTEKKLFSQIGDLAKAYERPILIIEGGNPKYAGRNVHPNAIQGLMNTIAVSFRVPILYSDNPTDTANIIMMIAKREQTEEKRPVSLHGKRSHLNQDEQREYIVSAVNDIGPLTARSLLKHFGSVRAIMTADKEELMRVPKVGDVTADRIIELIGGKYDKR</sequence>
<dbReference type="GO" id="GO:0000014">
    <property type="term" value="F:single-stranded DNA endodeoxyribonuclease activity"/>
    <property type="evidence" value="ECO:0007669"/>
    <property type="project" value="TreeGrafter"/>
</dbReference>
<feature type="domain" description="ERCC4" evidence="8">
    <location>
        <begin position="7"/>
        <end position="88"/>
    </location>
</feature>
<evidence type="ECO:0000313" key="12">
    <source>
        <dbReference type="EMBL" id="QJI05407.1"/>
    </source>
</evidence>
<dbReference type="PANTHER" id="PTHR10150:SF0">
    <property type="entry name" value="DNA REPAIR ENDONUCLEASE XPF"/>
    <property type="match status" value="1"/>
</dbReference>
<dbReference type="InterPro" id="IPR011335">
    <property type="entry name" value="Restrct_endonuc-II-like"/>
</dbReference>
<dbReference type="GO" id="GO:0000712">
    <property type="term" value="P:resolution of meiotic recombination intermediates"/>
    <property type="evidence" value="ECO:0007669"/>
    <property type="project" value="TreeGrafter"/>
</dbReference>
<accession>A0A6H1ZSY0</accession>
<dbReference type="EMBL" id="MT145198">
    <property type="protein sequence ID" value="QJI05407.1"/>
    <property type="molecule type" value="Genomic_DNA"/>
</dbReference>
<keyword evidence="2" id="KW-0255">Endonuclease</keyword>
<evidence type="ECO:0000259" key="7">
    <source>
        <dbReference type="SMART" id="SM00278"/>
    </source>
</evidence>
<dbReference type="SUPFAM" id="SSF47781">
    <property type="entry name" value="RuvA domain 2-like"/>
    <property type="match status" value="1"/>
</dbReference>
<protein>
    <submittedName>
        <fullName evidence="9">Putative nuclease</fullName>
    </submittedName>
</protein>
<keyword evidence="5" id="KW-0238">DNA-binding</keyword>
<dbReference type="GO" id="GO:0000724">
    <property type="term" value="P:double-strand break repair via homologous recombination"/>
    <property type="evidence" value="ECO:0007669"/>
    <property type="project" value="TreeGrafter"/>
</dbReference>
<dbReference type="SUPFAM" id="SSF52980">
    <property type="entry name" value="Restriction endonuclease-like"/>
    <property type="match status" value="1"/>
</dbReference>
<dbReference type="SMART" id="SM00891">
    <property type="entry name" value="ERCC4"/>
    <property type="match status" value="1"/>
</dbReference>
<name>A0A6H1ZSY0_9ZZZZ</name>
<evidence type="ECO:0000256" key="5">
    <source>
        <dbReference type="ARBA" id="ARBA00023125"/>
    </source>
</evidence>
<evidence type="ECO:0000313" key="10">
    <source>
        <dbReference type="EMBL" id="QJA86546.1"/>
    </source>
</evidence>
<dbReference type="Pfam" id="PF02732">
    <property type="entry name" value="ERCC4"/>
    <property type="match status" value="1"/>
</dbReference>
<dbReference type="AlphaFoldDB" id="A0A6H1ZSY0"/>
<evidence type="ECO:0000259" key="8">
    <source>
        <dbReference type="SMART" id="SM00891"/>
    </source>
</evidence>
<dbReference type="InterPro" id="IPR003583">
    <property type="entry name" value="Hlx-hairpin-Hlx_DNA-bd_motif"/>
</dbReference>
<dbReference type="Pfam" id="PF14520">
    <property type="entry name" value="HHH_5"/>
    <property type="match status" value="1"/>
</dbReference>
<dbReference type="Gene3D" id="1.10.150.20">
    <property type="entry name" value="5' to 3' exonuclease, C-terminal subdomain"/>
    <property type="match status" value="1"/>
</dbReference>
<reference evidence="9" key="1">
    <citation type="submission" date="2020-03" db="EMBL/GenBank/DDBJ databases">
        <title>The deep terrestrial virosphere.</title>
        <authorList>
            <person name="Holmfeldt K."/>
            <person name="Nilsson E."/>
            <person name="Simone D."/>
            <person name="Lopez-Fernandez M."/>
            <person name="Wu X."/>
            <person name="de Brujin I."/>
            <person name="Lundin D."/>
            <person name="Andersson A."/>
            <person name="Bertilsson S."/>
            <person name="Dopson M."/>
        </authorList>
    </citation>
    <scope>NUCLEOTIDE SEQUENCE</scope>
    <source>
        <strain evidence="12">MM415A00143</strain>
        <strain evidence="10">MM415B03167</strain>
        <strain evidence="9">TM448A01857</strain>
        <strain evidence="11">TM448B01857</strain>
    </source>
</reference>
<dbReference type="Gene3D" id="3.40.50.10130">
    <property type="match status" value="1"/>
</dbReference>
<evidence type="ECO:0000313" key="9">
    <source>
        <dbReference type="EMBL" id="QJA50684.1"/>
    </source>
</evidence>